<dbReference type="AlphaFoldDB" id="A0A377IBN6"/>
<organism evidence="1 2">
    <name type="scientific">Avibacterium paragallinarum</name>
    <name type="common">Haemophilus gallinarum</name>
    <dbReference type="NCBI Taxonomy" id="728"/>
    <lineage>
        <taxon>Bacteria</taxon>
        <taxon>Pseudomonadati</taxon>
        <taxon>Pseudomonadota</taxon>
        <taxon>Gammaproteobacteria</taxon>
        <taxon>Pasteurellales</taxon>
        <taxon>Pasteurellaceae</taxon>
        <taxon>Avibacterium</taxon>
    </lineage>
</organism>
<evidence type="ECO:0000313" key="1">
    <source>
        <dbReference type="EMBL" id="STO72798.1"/>
    </source>
</evidence>
<name>A0A377IBN6_AVIPA</name>
<gene>
    <name evidence="1" type="ORF">NCTC11296_02742</name>
</gene>
<evidence type="ECO:0000313" key="2">
    <source>
        <dbReference type="Proteomes" id="UP000254465"/>
    </source>
</evidence>
<proteinExistence type="predicted"/>
<dbReference type="Proteomes" id="UP000254465">
    <property type="component" value="Unassembled WGS sequence"/>
</dbReference>
<dbReference type="EMBL" id="UGHK01000002">
    <property type="protein sequence ID" value="STO72798.1"/>
    <property type="molecule type" value="Genomic_DNA"/>
</dbReference>
<reference evidence="1 2" key="1">
    <citation type="submission" date="2018-06" db="EMBL/GenBank/DDBJ databases">
        <authorList>
            <consortium name="Pathogen Informatics"/>
            <person name="Doyle S."/>
        </authorList>
    </citation>
    <scope>NUCLEOTIDE SEQUENCE [LARGE SCALE GENOMIC DNA]</scope>
    <source>
        <strain evidence="1 2">NCTC11296</strain>
    </source>
</reference>
<sequence length="48" mass="5631">MPDLGKLKCPFLVLKKNRALKRKSAVKKQDEFLALYNSFVNLHWGLDR</sequence>
<accession>A0A377IBN6</accession>
<protein>
    <submittedName>
        <fullName evidence="1">Uncharacterized protein</fullName>
    </submittedName>
</protein>